<name>A0A8X6IYM4_NEPPI</name>
<gene>
    <name evidence="1" type="ORF">NPIL_364781</name>
</gene>
<proteinExistence type="predicted"/>
<organism evidence="1 2">
    <name type="scientific">Nephila pilipes</name>
    <name type="common">Giant wood spider</name>
    <name type="synonym">Nephila maculata</name>
    <dbReference type="NCBI Taxonomy" id="299642"/>
    <lineage>
        <taxon>Eukaryota</taxon>
        <taxon>Metazoa</taxon>
        <taxon>Ecdysozoa</taxon>
        <taxon>Arthropoda</taxon>
        <taxon>Chelicerata</taxon>
        <taxon>Arachnida</taxon>
        <taxon>Araneae</taxon>
        <taxon>Araneomorphae</taxon>
        <taxon>Entelegynae</taxon>
        <taxon>Araneoidea</taxon>
        <taxon>Nephilidae</taxon>
        <taxon>Nephila</taxon>
    </lineage>
</organism>
<dbReference type="AlphaFoldDB" id="A0A8X6IYM4"/>
<reference evidence="1" key="1">
    <citation type="submission" date="2020-08" db="EMBL/GenBank/DDBJ databases">
        <title>Multicomponent nature underlies the extraordinary mechanical properties of spider dragline silk.</title>
        <authorList>
            <person name="Kono N."/>
            <person name="Nakamura H."/>
            <person name="Mori M."/>
            <person name="Yoshida Y."/>
            <person name="Ohtoshi R."/>
            <person name="Malay A.D."/>
            <person name="Moran D.A.P."/>
            <person name="Tomita M."/>
            <person name="Numata K."/>
            <person name="Arakawa K."/>
        </authorList>
    </citation>
    <scope>NUCLEOTIDE SEQUENCE</scope>
</reference>
<accession>A0A8X6IYM4</accession>
<evidence type="ECO:0000313" key="2">
    <source>
        <dbReference type="Proteomes" id="UP000887013"/>
    </source>
</evidence>
<comment type="caution">
    <text evidence="1">The sequence shown here is derived from an EMBL/GenBank/DDBJ whole genome shotgun (WGS) entry which is preliminary data.</text>
</comment>
<dbReference type="EMBL" id="BMAW01094602">
    <property type="protein sequence ID" value="GFS66345.1"/>
    <property type="molecule type" value="Genomic_DNA"/>
</dbReference>
<dbReference type="Proteomes" id="UP000887013">
    <property type="component" value="Unassembled WGS sequence"/>
</dbReference>
<evidence type="ECO:0000313" key="1">
    <source>
        <dbReference type="EMBL" id="GFS66345.1"/>
    </source>
</evidence>
<keyword evidence="2" id="KW-1185">Reference proteome</keyword>
<sequence>MVIVSQDATVFLLETEGRIRPDRRIHQESNYPTRAIQLSRVTNVGVKSPAQDHREMEAALKMMKVGFECPAQYYRKYLKDCAVDKED</sequence>
<protein>
    <submittedName>
        <fullName evidence="1">Uncharacterized protein</fullName>
    </submittedName>
</protein>